<dbReference type="PATRIC" id="fig|273677.3.peg.509"/>
<dbReference type="AlphaFoldDB" id="A0A031G042"/>
<name>A0A031G042_9MICO</name>
<protein>
    <submittedName>
        <fullName evidence="2">Secreted protein</fullName>
    </submittedName>
</protein>
<keyword evidence="3" id="KW-1185">Reference proteome</keyword>
<evidence type="ECO:0000256" key="1">
    <source>
        <dbReference type="SAM" id="SignalP"/>
    </source>
</evidence>
<comment type="caution">
    <text evidence="2">The sequence shown here is derived from an EMBL/GenBank/DDBJ whole genome shotgun (WGS) entry which is preliminary data.</text>
</comment>
<dbReference type="Proteomes" id="UP000024001">
    <property type="component" value="Unassembled WGS sequence"/>
</dbReference>
<sequence>MPRTRWTAALALIVAGVAALSGCSSTVAVDTPPQADDPRCAQVMVLLPDVMGDQQRRWTDAQSTAAWGDPTTVQFACGEKPLGPTTLPCFTVDGVDWVVDDSRAPLYRISTYGRVPAVQLIIDYDAVSSSGPVSAVSRLITKRFETTAKCVAPTETQP</sequence>
<reference evidence="2 3" key="1">
    <citation type="submission" date="2014-03" db="EMBL/GenBank/DDBJ databases">
        <title>Draft Genome Sequences of 13 Willow Endophytes.</title>
        <authorList>
            <person name="Gan H.Y."/>
            <person name="Gan H.M."/>
            <person name="Savka M.A."/>
            <person name="Hudson A.O."/>
        </authorList>
    </citation>
    <scope>NUCLEOTIDE SEQUENCE [LARGE SCALE GENOMIC DNA]</scope>
    <source>
        <strain evidence="2 3">RIT293</strain>
    </source>
</reference>
<dbReference type="Pfam" id="PF12028">
    <property type="entry name" value="DUF3515"/>
    <property type="match status" value="1"/>
</dbReference>
<evidence type="ECO:0000313" key="3">
    <source>
        <dbReference type="Proteomes" id="UP000024001"/>
    </source>
</evidence>
<dbReference type="eggNOG" id="ENOG5032SM3">
    <property type="taxonomic scope" value="Bacteria"/>
</dbReference>
<accession>A0A031G042</accession>
<feature type="signal peptide" evidence="1">
    <location>
        <begin position="1"/>
        <end position="28"/>
    </location>
</feature>
<organism evidence="2 3">
    <name type="scientific">Microbacterium oleivorans</name>
    <dbReference type="NCBI Taxonomy" id="273677"/>
    <lineage>
        <taxon>Bacteria</taxon>
        <taxon>Bacillati</taxon>
        <taxon>Actinomycetota</taxon>
        <taxon>Actinomycetes</taxon>
        <taxon>Micrococcales</taxon>
        <taxon>Microbacteriaceae</taxon>
        <taxon>Microbacterium</taxon>
    </lineage>
</organism>
<gene>
    <name evidence="2" type="ORF">BW34_00520</name>
</gene>
<dbReference type="RefSeq" id="WP_036309233.1">
    <property type="nucleotide sequence ID" value="NZ_JFYO01000001.1"/>
</dbReference>
<dbReference type="OrthoDB" id="4331648at2"/>
<evidence type="ECO:0000313" key="2">
    <source>
        <dbReference type="EMBL" id="EZP29892.1"/>
    </source>
</evidence>
<dbReference type="PROSITE" id="PS51257">
    <property type="entry name" value="PROKAR_LIPOPROTEIN"/>
    <property type="match status" value="1"/>
</dbReference>
<feature type="chain" id="PRO_5039690759" evidence="1">
    <location>
        <begin position="29"/>
        <end position="158"/>
    </location>
</feature>
<dbReference type="InterPro" id="IPR021903">
    <property type="entry name" value="DUF3515"/>
</dbReference>
<dbReference type="EMBL" id="JFYO01000001">
    <property type="protein sequence ID" value="EZP29892.1"/>
    <property type="molecule type" value="Genomic_DNA"/>
</dbReference>
<keyword evidence="1" id="KW-0732">Signal</keyword>
<proteinExistence type="predicted"/>